<evidence type="ECO:0000256" key="1">
    <source>
        <dbReference type="ARBA" id="ARBA00023015"/>
    </source>
</evidence>
<name>A0ABS9LC17_9MICC</name>
<proteinExistence type="predicted"/>
<evidence type="ECO:0000256" key="3">
    <source>
        <dbReference type="ARBA" id="ARBA00023163"/>
    </source>
</evidence>
<dbReference type="Pfam" id="PF12833">
    <property type="entry name" value="HTH_18"/>
    <property type="match status" value="1"/>
</dbReference>
<dbReference type="Pfam" id="PF14525">
    <property type="entry name" value="AraC_binding_2"/>
    <property type="match status" value="1"/>
</dbReference>
<dbReference type="RefSeq" id="WP_237825717.1">
    <property type="nucleotide sequence ID" value="NZ_JAKLTQ010000021.1"/>
</dbReference>
<evidence type="ECO:0000259" key="4">
    <source>
        <dbReference type="PROSITE" id="PS01124"/>
    </source>
</evidence>
<dbReference type="InterPro" id="IPR050204">
    <property type="entry name" value="AraC_XylS_family_regulators"/>
</dbReference>
<dbReference type="Proteomes" id="UP001165368">
    <property type="component" value="Unassembled WGS sequence"/>
</dbReference>
<reference evidence="5" key="1">
    <citation type="submission" date="2022-01" db="EMBL/GenBank/DDBJ databases">
        <authorList>
            <person name="Jo J.-H."/>
            <person name="Im W.-T."/>
        </authorList>
    </citation>
    <scope>NUCLEOTIDE SEQUENCE</scope>
    <source>
        <strain evidence="5">I2-34</strain>
    </source>
</reference>
<accession>A0ABS9LC17</accession>
<dbReference type="PANTHER" id="PTHR46796">
    <property type="entry name" value="HTH-TYPE TRANSCRIPTIONAL ACTIVATOR RHAS-RELATED"/>
    <property type="match status" value="1"/>
</dbReference>
<dbReference type="InterPro" id="IPR009057">
    <property type="entry name" value="Homeodomain-like_sf"/>
</dbReference>
<dbReference type="PANTHER" id="PTHR46796:SF12">
    <property type="entry name" value="HTH-TYPE DNA-BINDING TRANSCRIPTIONAL ACTIVATOR EUTR"/>
    <property type="match status" value="1"/>
</dbReference>
<evidence type="ECO:0000313" key="6">
    <source>
        <dbReference type="Proteomes" id="UP001165368"/>
    </source>
</evidence>
<comment type="caution">
    <text evidence="5">The sequence shown here is derived from an EMBL/GenBank/DDBJ whole genome shotgun (WGS) entry which is preliminary data.</text>
</comment>
<dbReference type="InterPro" id="IPR035418">
    <property type="entry name" value="AraC-bd_2"/>
</dbReference>
<keyword evidence="1" id="KW-0805">Transcription regulation</keyword>
<evidence type="ECO:0000256" key="2">
    <source>
        <dbReference type="ARBA" id="ARBA00023125"/>
    </source>
</evidence>
<dbReference type="Gene3D" id="1.10.10.60">
    <property type="entry name" value="Homeodomain-like"/>
    <property type="match status" value="1"/>
</dbReference>
<dbReference type="SUPFAM" id="SSF46689">
    <property type="entry name" value="Homeodomain-like"/>
    <property type="match status" value="2"/>
</dbReference>
<keyword evidence="3" id="KW-0804">Transcription</keyword>
<dbReference type="EMBL" id="JAKLTQ010000021">
    <property type="protein sequence ID" value="MCG2624148.1"/>
    <property type="molecule type" value="Genomic_DNA"/>
</dbReference>
<evidence type="ECO:0000313" key="5">
    <source>
        <dbReference type="EMBL" id="MCG2624148.1"/>
    </source>
</evidence>
<sequence>MSVVAEHVGAQPPAHLLAAHPLARSADPQEIRDAVNDLTAEHHQLILHDGRRLDGTVNGLRLGELSLVLVAYGAQLTVASPPSGRRALIVFPLGPMLVECGGHSWMATTPFALSSDRPTRMEPDPESGALVGAADVGVLEASVAGILGVPLDGPLALSGDRPLQLAAPDYVTASWVGACRQFDSGLDADPLTVRALSESLLASAVVGLAPHLQLAVRGHQVPGPDYLRQARRYMEQHHTEPLSVEQIAAAVRISPRQLQAVFTEHLGTTPSLLLRNIRLDRAHTLLSERSTAERTTVAAVATGVGFTHLGRFAAYYTQQFGETPSVTLARARG</sequence>
<keyword evidence="2" id="KW-0238">DNA-binding</keyword>
<dbReference type="InterPro" id="IPR018060">
    <property type="entry name" value="HTH_AraC"/>
</dbReference>
<feature type="domain" description="HTH araC/xylS-type" evidence="4">
    <location>
        <begin position="228"/>
        <end position="330"/>
    </location>
</feature>
<protein>
    <submittedName>
        <fullName evidence="5">AraC family transcriptional regulator</fullName>
    </submittedName>
</protein>
<organism evidence="5 6">
    <name type="scientific">Arthrobacter hankyongi</name>
    <dbReference type="NCBI Taxonomy" id="2904801"/>
    <lineage>
        <taxon>Bacteria</taxon>
        <taxon>Bacillati</taxon>
        <taxon>Actinomycetota</taxon>
        <taxon>Actinomycetes</taxon>
        <taxon>Micrococcales</taxon>
        <taxon>Micrococcaceae</taxon>
        <taxon>Arthrobacter</taxon>
    </lineage>
</organism>
<dbReference type="SMART" id="SM00342">
    <property type="entry name" value="HTH_ARAC"/>
    <property type="match status" value="1"/>
</dbReference>
<gene>
    <name evidence="5" type="ORF">LVY72_19865</name>
</gene>
<keyword evidence="6" id="KW-1185">Reference proteome</keyword>
<dbReference type="PROSITE" id="PS01124">
    <property type="entry name" value="HTH_ARAC_FAMILY_2"/>
    <property type="match status" value="1"/>
</dbReference>